<keyword evidence="2" id="KW-0812">Transmembrane</keyword>
<accession>A0AAU7APW6</accession>
<dbReference type="EMBL" id="CP114014">
    <property type="protein sequence ID" value="XAY03545.1"/>
    <property type="molecule type" value="Genomic_DNA"/>
</dbReference>
<proteinExistence type="predicted"/>
<feature type="transmembrane region" description="Helical" evidence="2">
    <location>
        <begin position="164"/>
        <end position="192"/>
    </location>
</feature>
<feature type="transmembrane region" description="Helical" evidence="2">
    <location>
        <begin position="254"/>
        <end position="273"/>
    </location>
</feature>
<dbReference type="InterPro" id="IPR030802">
    <property type="entry name" value="Permease_MalE"/>
</dbReference>
<reference evidence="3" key="1">
    <citation type="submission" date="2022-12" db="EMBL/GenBank/DDBJ databases">
        <title>Paraconexibacter alkalitolerans sp. nov. and Baekduia alba sp. nov., isolated from soil and emended description of the genera Paraconexibacter (Chun et al., 2020) and Baekduia (An et al., 2020).</title>
        <authorList>
            <person name="Vieira S."/>
            <person name="Huber K.J."/>
            <person name="Geppert A."/>
            <person name="Wolf J."/>
            <person name="Neumann-Schaal M."/>
            <person name="Muesken M."/>
            <person name="Overmann J."/>
        </authorList>
    </citation>
    <scope>NUCLEOTIDE SEQUENCE</scope>
    <source>
        <strain evidence="3">AEG42_29</strain>
    </source>
</reference>
<name>A0AAU7APW6_9ACTN</name>
<dbReference type="AlphaFoldDB" id="A0AAU7APW6"/>
<feature type="transmembrane region" description="Helical" evidence="2">
    <location>
        <begin position="72"/>
        <end position="94"/>
    </location>
</feature>
<dbReference type="KEGG" id="parq:DSM112329_00364"/>
<evidence type="ECO:0008006" key="4">
    <source>
        <dbReference type="Google" id="ProtNLM"/>
    </source>
</evidence>
<sequence length="281" mass="29752">MATAFDPRSAAGADGQEIVPPKHAPPAEGFFSEMGQLVEFTFQTWRAVPGSVQYMSESLAHVSKMILRTSPLLFVMYMFMGIVTMNTGYFLLFPLGAADYLGAIGGFGIHVSAVIMFAYVFTAKVCGGFVAEIGAMRINQEIDAYESTGVDPLRFVVGTRVIATLLYIPIAAVVGLLGYTAGCFLDAIVILSATDSAGYARFHWSSQGLRDMYFVITTIALTGVTTAITACFYGMRTRGGPAAVGAAVAQAVKVNLVLANLVSAFTVITWYAVDAGVPIGG</sequence>
<evidence type="ECO:0000313" key="3">
    <source>
        <dbReference type="EMBL" id="XAY03545.1"/>
    </source>
</evidence>
<feature type="transmembrane region" description="Helical" evidence="2">
    <location>
        <begin position="100"/>
        <end position="121"/>
    </location>
</feature>
<gene>
    <name evidence="3" type="ORF">DSM112329_00364</name>
</gene>
<dbReference type="GO" id="GO:0043190">
    <property type="term" value="C:ATP-binding cassette (ABC) transporter complex"/>
    <property type="evidence" value="ECO:0007669"/>
    <property type="project" value="InterPro"/>
</dbReference>
<keyword evidence="2" id="KW-0472">Membrane</keyword>
<organism evidence="3">
    <name type="scientific">Paraconexibacter sp. AEG42_29</name>
    <dbReference type="NCBI Taxonomy" id="2997339"/>
    <lineage>
        <taxon>Bacteria</taxon>
        <taxon>Bacillati</taxon>
        <taxon>Actinomycetota</taxon>
        <taxon>Thermoleophilia</taxon>
        <taxon>Solirubrobacterales</taxon>
        <taxon>Paraconexibacteraceae</taxon>
        <taxon>Paraconexibacter</taxon>
    </lineage>
</organism>
<feature type="region of interest" description="Disordered" evidence="1">
    <location>
        <begin position="1"/>
        <end position="20"/>
    </location>
</feature>
<evidence type="ECO:0000256" key="2">
    <source>
        <dbReference type="SAM" id="Phobius"/>
    </source>
</evidence>
<dbReference type="Pfam" id="PF02405">
    <property type="entry name" value="MlaE"/>
    <property type="match status" value="1"/>
</dbReference>
<dbReference type="PANTHER" id="PTHR30188">
    <property type="entry name" value="ABC TRANSPORTER PERMEASE PROTEIN-RELATED"/>
    <property type="match status" value="1"/>
</dbReference>
<feature type="transmembrane region" description="Helical" evidence="2">
    <location>
        <begin position="212"/>
        <end position="233"/>
    </location>
</feature>
<protein>
    <recommendedName>
        <fullName evidence="4">ABC transporter permease</fullName>
    </recommendedName>
</protein>
<dbReference type="RefSeq" id="WP_354700101.1">
    <property type="nucleotide sequence ID" value="NZ_CP114014.1"/>
</dbReference>
<evidence type="ECO:0000256" key="1">
    <source>
        <dbReference type="SAM" id="MobiDB-lite"/>
    </source>
</evidence>
<keyword evidence="2" id="KW-1133">Transmembrane helix</keyword>
<dbReference type="GO" id="GO:0005548">
    <property type="term" value="F:phospholipid transporter activity"/>
    <property type="evidence" value="ECO:0007669"/>
    <property type="project" value="TreeGrafter"/>
</dbReference>
<dbReference type="PANTHER" id="PTHR30188:SF4">
    <property type="entry name" value="PROTEIN TRIGALACTOSYLDIACYLGLYCEROL 1, CHLOROPLASTIC"/>
    <property type="match status" value="1"/>
</dbReference>